<evidence type="ECO:0000313" key="2">
    <source>
        <dbReference type="EMBL" id="VAW94080.1"/>
    </source>
</evidence>
<sequence length="349" mass="36174">STEPAISGNGRYVVFESDATNLIGAGKDTNSRSDIFLHDTQTKTTTRVSVSDSEAQAVTSSTFPSISDDGRYIAFTSSASNLIGTGNDTNGSTDIFVRDTQAAANGSTIRVSVNNSGVEANGRSDAPHISGNGRYVAFKSVATNLIASDTNSSQDIFVRDIQAGTTDRVSVSNSGAQPSGGGVDSYAPSISANGRYVTFSSEATNLIGAGGDTNNVEDIFVRDTQAGTTIRVSVSNSGNQTGGIRGSYEPRISADGRYIAFQSDATNLIASDINNTVDIFVRDTQANTTIRVNVDSSGSVGTATGLGVVNIGISADGRYIVFNSNATNLAPEGDTNIAHDVFRVLNTTP</sequence>
<dbReference type="EC" id="3.1.3.1" evidence="2"/>
<dbReference type="GO" id="GO:0004035">
    <property type="term" value="F:alkaline phosphatase activity"/>
    <property type="evidence" value="ECO:0007669"/>
    <property type="project" value="UniProtKB-EC"/>
</dbReference>
<dbReference type="InterPro" id="IPR011042">
    <property type="entry name" value="6-blade_b-propeller_TolB-like"/>
</dbReference>
<dbReference type="Gene3D" id="2.120.10.30">
    <property type="entry name" value="TolB, C-terminal domain"/>
    <property type="match status" value="1"/>
</dbReference>
<proteinExistence type="inferred from homology"/>
<organism evidence="2">
    <name type="scientific">hydrothermal vent metagenome</name>
    <dbReference type="NCBI Taxonomy" id="652676"/>
    <lineage>
        <taxon>unclassified sequences</taxon>
        <taxon>metagenomes</taxon>
        <taxon>ecological metagenomes</taxon>
    </lineage>
</organism>
<feature type="non-terminal residue" evidence="2">
    <location>
        <position position="1"/>
    </location>
</feature>
<dbReference type="AlphaFoldDB" id="A0A3B0ZXW0"/>
<dbReference type="InterPro" id="IPR011659">
    <property type="entry name" value="WD40"/>
</dbReference>
<accession>A0A3B0ZXW0</accession>
<protein>
    <submittedName>
        <fullName evidence="2">Alkaline phosphatase</fullName>
        <ecNumber evidence="2">3.1.3.1</ecNumber>
    </submittedName>
</protein>
<comment type="similarity">
    <text evidence="1">Belongs to the TolB family.</text>
</comment>
<dbReference type="SUPFAM" id="SSF82171">
    <property type="entry name" value="DPP6 N-terminal domain-like"/>
    <property type="match status" value="1"/>
</dbReference>
<dbReference type="Pfam" id="PF07676">
    <property type="entry name" value="PD40"/>
    <property type="match status" value="5"/>
</dbReference>
<dbReference type="PANTHER" id="PTHR36842">
    <property type="entry name" value="PROTEIN TOLB HOMOLOG"/>
    <property type="match status" value="1"/>
</dbReference>
<reference evidence="2" key="1">
    <citation type="submission" date="2018-06" db="EMBL/GenBank/DDBJ databases">
        <authorList>
            <person name="Zhirakovskaya E."/>
        </authorList>
    </citation>
    <scope>NUCLEOTIDE SEQUENCE</scope>
</reference>
<name>A0A3B0ZXW0_9ZZZZ</name>
<dbReference type="EMBL" id="UOFT01000036">
    <property type="protein sequence ID" value="VAW94080.1"/>
    <property type="molecule type" value="Genomic_DNA"/>
</dbReference>
<keyword evidence="2" id="KW-0378">Hydrolase</keyword>
<gene>
    <name evidence="2" type="ORF">MNBD_GAMMA23-2160</name>
</gene>
<evidence type="ECO:0000256" key="1">
    <source>
        <dbReference type="ARBA" id="ARBA00009820"/>
    </source>
</evidence>